<keyword evidence="9" id="KW-1185">Reference proteome</keyword>
<evidence type="ECO:0000256" key="7">
    <source>
        <dbReference type="SAM" id="Phobius"/>
    </source>
</evidence>
<organism evidence="8 9">
    <name type="scientific">Mikania micrantha</name>
    <name type="common">bitter vine</name>
    <dbReference type="NCBI Taxonomy" id="192012"/>
    <lineage>
        <taxon>Eukaryota</taxon>
        <taxon>Viridiplantae</taxon>
        <taxon>Streptophyta</taxon>
        <taxon>Embryophyta</taxon>
        <taxon>Tracheophyta</taxon>
        <taxon>Spermatophyta</taxon>
        <taxon>Magnoliopsida</taxon>
        <taxon>eudicotyledons</taxon>
        <taxon>Gunneridae</taxon>
        <taxon>Pentapetalae</taxon>
        <taxon>asterids</taxon>
        <taxon>campanulids</taxon>
        <taxon>Asterales</taxon>
        <taxon>Asteraceae</taxon>
        <taxon>Asteroideae</taxon>
        <taxon>Heliantheae alliance</taxon>
        <taxon>Eupatorieae</taxon>
        <taxon>Mikania</taxon>
    </lineage>
</organism>
<evidence type="ECO:0000256" key="3">
    <source>
        <dbReference type="ARBA" id="ARBA00022729"/>
    </source>
</evidence>
<evidence type="ECO:0000256" key="1">
    <source>
        <dbReference type="ARBA" id="ARBA00004127"/>
    </source>
</evidence>
<evidence type="ECO:0000256" key="2">
    <source>
        <dbReference type="ARBA" id="ARBA00022692"/>
    </source>
</evidence>
<gene>
    <name evidence="8" type="ORF">E3N88_24894</name>
</gene>
<dbReference type="GO" id="GO:0012505">
    <property type="term" value="C:endomembrane system"/>
    <property type="evidence" value="ECO:0007669"/>
    <property type="project" value="UniProtKB-SubCell"/>
</dbReference>
<sequence>MESKVSGYCAIAFILGIIAAATGFAGEATRVKAQDVSIAFDTCIYPSSPALALGIVSAVFAIVTRIYISGCCRTDPNSTPVSKLLFVLSWVATVIAVVLLLSAAVLNNRQGGQVDSYGYITCYVAKPGIFAAGAVLALLSAIFGIAAFIIISSSSPQTVAYPAVALPMGTNVDPEKNQVVFPHQQYAPQRY</sequence>
<dbReference type="PANTHER" id="PTHR31769">
    <property type="entry name" value="OS07G0462200 PROTEIN-RELATED"/>
    <property type="match status" value="1"/>
</dbReference>
<feature type="transmembrane region" description="Helical" evidence="7">
    <location>
        <begin position="127"/>
        <end position="151"/>
    </location>
</feature>
<feature type="transmembrane region" description="Helical" evidence="7">
    <location>
        <begin position="49"/>
        <end position="72"/>
    </location>
</feature>
<comment type="caution">
    <text evidence="8">The sequence shown here is derived from an EMBL/GenBank/DDBJ whole genome shotgun (WGS) entry which is preliminary data.</text>
</comment>
<keyword evidence="3" id="KW-0732">Signal</keyword>
<keyword evidence="4 7" id="KW-1133">Transmembrane helix</keyword>
<comment type="subcellular location">
    <subcellularLocation>
        <location evidence="1">Endomembrane system</location>
        <topology evidence="1">Multi-pass membrane protein</topology>
    </subcellularLocation>
</comment>
<reference evidence="8 9" key="1">
    <citation type="submission" date="2019-05" db="EMBL/GenBank/DDBJ databases">
        <title>Mikania micrantha, genome provides insights into the molecular mechanism of rapid growth.</title>
        <authorList>
            <person name="Liu B."/>
        </authorList>
    </citation>
    <scope>NUCLEOTIDE SEQUENCE [LARGE SCALE GENOMIC DNA]</scope>
    <source>
        <strain evidence="8">NLD-2019</strain>
        <tissue evidence="8">Leaf</tissue>
    </source>
</reference>
<accession>A0A5N6N4K1</accession>
<evidence type="ECO:0000256" key="6">
    <source>
        <dbReference type="ARBA" id="ARBA00029467"/>
    </source>
</evidence>
<evidence type="ECO:0000313" key="8">
    <source>
        <dbReference type="EMBL" id="KAD4384726.1"/>
    </source>
</evidence>
<keyword evidence="2 7" id="KW-0812">Transmembrane</keyword>
<evidence type="ECO:0000256" key="4">
    <source>
        <dbReference type="ARBA" id="ARBA00022989"/>
    </source>
</evidence>
<evidence type="ECO:0000256" key="5">
    <source>
        <dbReference type="ARBA" id="ARBA00023136"/>
    </source>
</evidence>
<dbReference type="OrthoDB" id="678343at2759"/>
<proteinExistence type="inferred from homology"/>
<evidence type="ECO:0000313" key="9">
    <source>
        <dbReference type="Proteomes" id="UP000326396"/>
    </source>
</evidence>
<keyword evidence="5 7" id="KW-0472">Membrane</keyword>
<dbReference type="Pfam" id="PF06749">
    <property type="entry name" value="DUF1218"/>
    <property type="match status" value="1"/>
</dbReference>
<dbReference type="AlphaFoldDB" id="A0A5N6N4K1"/>
<feature type="transmembrane region" description="Helical" evidence="7">
    <location>
        <begin position="84"/>
        <end position="107"/>
    </location>
</feature>
<dbReference type="EMBL" id="SZYD01000013">
    <property type="protein sequence ID" value="KAD4384726.1"/>
    <property type="molecule type" value="Genomic_DNA"/>
</dbReference>
<name>A0A5N6N4K1_9ASTR</name>
<dbReference type="Proteomes" id="UP000326396">
    <property type="component" value="Linkage Group LG3"/>
</dbReference>
<comment type="similarity">
    <text evidence="6">Belongs to the DESIGUAL family.</text>
</comment>
<dbReference type="InterPro" id="IPR009606">
    <property type="entry name" value="DEAL/Modifying_wall_lignin1/2"/>
</dbReference>
<protein>
    <submittedName>
        <fullName evidence="8">Uncharacterized protein</fullName>
    </submittedName>
</protein>
<dbReference type="InterPro" id="IPR052222">
    <property type="entry name" value="DESIGUAL"/>
</dbReference>